<feature type="transmembrane region" description="Helical" evidence="1">
    <location>
        <begin position="310"/>
        <end position="333"/>
    </location>
</feature>
<dbReference type="PANTHER" id="PTHR35342:SF5">
    <property type="entry name" value="TRICARBOXYLIC TRANSPORT PROTEIN"/>
    <property type="match status" value="1"/>
</dbReference>
<feature type="transmembrane region" description="Helical" evidence="1">
    <location>
        <begin position="12"/>
        <end position="45"/>
    </location>
</feature>
<dbReference type="InterPro" id="IPR002823">
    <property type="entry name" value="DUF112_TM"/>
</dbReference>
<protein>
    <recommendedName>
        <fullName evidence="2">DUF112 domain-containing protein</fullName>
    </recommendedName>
</protein>
<dbReference type="AlphaFoldDB" id="A0A382BYK4"/>
<evidence type="ECO:0000259" key="2">
    <source>
        <dbReference type="Pfam" id="PF01970"/>
    </source>
</evidence>
<dbReference type="EMBL" id="UINC01031914">
    <property type="protein sequence ID" value="SVB18704.1"/>
    <property type="molecule type" value="Genomic_DNA"/>
</dbReference>
<feature type="transmembrane region" description="Helical" evidence="1">
    <location>
        <begin position="65"/>
        <end position="86"/>
    </location>
</feature>
<reference evidence="3" key="1">
    <citation type="submission" date="2018-05" db="EMBL/GenBank/DDBJ databases">
        <authorList>
            <person name="Lanie J.A."/>
            <person name="Ng W.-L."/>
            <person name="Kazmierczak K.M."/>
            <person name="Andrzejewski T.M."/>
            <person name="Davidsen T.M."/>
            <person name="Wayne K.J."/>
            <person name="Tettelin H."/>
            <person name="Glass J.I."/>
            <person name="Rusch D."/>
            <person name="Podicherti R."/>
            <person name="Tsui H.-C.T."/>
            <person name="Winkler M.E."/>
        </authorList>
    </citation>
    <scope>NUCLEOTIDE SEQUENCE</scope>
</reference>
<keyword evidence="1" id="KW-1133">Transmembrane helix</keyword>
<keyword evidence="1" id="KW-0472">Membrane</keyword>
<sequence length="489" mass="51287">MSIAFEQVMQVTLLTALVGGSLLGVIIGAIPGIGAGVGIAILLPLTFSLDPLSGLTLLMGVYAGAWYGGAIPAILINTPGTAVAVLTTYDGYPMTQKGQPQRALSIAYSSSFFGGTLSVIALVVAAPILAEFAKRFGAADLAMAAATAMVLVIIAHREAKLAAAAMLGLGLFFSTVGLEGAYGSPRFTFGQTWLMGGVPLTAAILGLYAMSQAFVLIISDKKTRLPDQEVGRNFFGGFSEVLRYPRTLLRSSGFGIGMGILPGVGEFLAQFFAYSAARRTSRTPELFGKGAPEGIIASETANNSVPAAALVPLLALGIPGEVLTAMMLVVFTVHNVDPGPTLFTENPEFISGLYLSLFLMNFVIVAILLVGTKWIALVARINQKILGVTILALVMVGTYTTNYRLTDPLIAVGFGLFGFALRRANIPSVPIILGLVLGPIFETRVRQAIGSAGGDAMVFLERPISAVLLTVIVILVSTSVIGAWRQRRQ</sequence>
<evidence type="ECO:0000256" key="1">
    <source>
        <dbReference type="SAM" id="Phobius"/>
    </source>
</evidence>
<feature type="transmembrane region" description="Helical" evidence="1">
    <location>
        <begin position="385"/>
        <end position="405"/>
    </location>
</feature>
<dbReference type="Pfam" id="PF01970">
    <property type="entry name" value="TctA"/>
    <property type="match status" value="1"/>
</dbReference>
<feature type="domain" description="DUF112" evidence="2">
    <location>
        <begin position="14"/>
        <end position="433"/>
    </location>
</feature>
<feature type="transmembrane region" description="Helical" evidence="1">
    <location>
        <begin position="194"/>
        <end position="218"/>
    </location>
</feature>
<feature type="transmembrane region" description="Helical" evidence="1">
    <location>
        <begin position="106"/>
        <end position="130"/>
    </location>
</feature>
<dbReference type="PANTHER" id="PTHR35342">
    <property type="entry name" value="TRICARBOXYLIC TRANSPORT PROTEIN"/>
    <property type="match status" value="1"/>
</dbReference>
<keyword evidence="1" id="KW-0812">Transmembrane</keyword>
<feature type="transmembrane region" description="Helical" evidence="1">
    <location>
        <begin position="464"/>
        <end position="484"/>
    </location>
</feature>
<organism evidence="3">
    <name type="scientific">marine metagenome</name>
    <dbReference type="NCBI Taxonomy" id="408172"/>
    <lineage>
        <taxon>unclassified sequences</taxon>
        <taxon>metagenomes</taxon>
        <taxon>ecological metagenomes</taxon>
    </lineage>
</organism>
<feature type="transmembrane region" description="Helical" evidence="1">
    <location>
        <begin position="353"/>
        <end position="378"/>
    </location>
</feature>
<proteinExistence type="predicted"/>
<feature type="transmembrane region" description="Helical" evidence="1">
    <location>
        <begin position="161"/>
        <end position="182"/>
    </location>
</feature>
<gene>
    <name evidence="3" type="ORF">METZ01_LOCUS171558</name>
</gene>
<name>A0A382BYK4_9ZZZZ</name>
<accession>A0A382BYK4</accession>
<evidence type="ECO:0000313" key="3">
    <source>
        <dbReference type="EMBL" id="SVB18704.1"/>
    </source>
</evidence>
<feature type="transmembrane region" description="Helical" evidence="1">
    <location>
        <begin position="136"/>
        <end position="154"/>
    </location>
</feature>